<keyword evidence="2" id="KW-1185">Reference proteome</keyword>
<reference evidence="1 2" key="1">
    <citation type="submission" date="2023-07" db="EMBL/GenBank/DDBJ databases">
        <title>Genomic Encyclopedia of Type Strains, Phase IV (KMG-IV): sequencing the most valuable type-strain genomes for metagenomic binning, comparative biology and taxonomic classification.</title>
        <authorList>
            <person name="Goeker M."/>
        </authorList>
    </citation>
    <scope>NUCLEOTIDE SEQUENCE [LARGE SCALE GENOMIC DNA]</scope>
    <source>
        <strain evidence="1 2">DSM 9768</strain>
    </source>
</reference>
<gene>
    <name evidence="1" type="ORF">J2S74_001513</name>
</gene>
<dbReference type="Proteomes" id="UP001230005">
    <property type="component" value="Unassembled WGS sequence"/>
</dbReference>
<evidence type="ECO:0000313" key="2">
    <source>
        <dbReference type="Proteomes" id="UP001230005"/>
    </source>
</evidence>
<proteinExistence type="predicted"/>
<comment type="caution">
    <text evidence="1">The sequence shown here is derived from an EMBL/GenBank/DDBJ whole genome shotgun (WGS) entry which is preliminary data.</text>
</comment>
<dbReference type="Gene3D" id="1.10.443.10">
    <property type="entry name" value="Intergrase catalytic core"/>
    <property type="match status" value="1"/>
</dbReference>
<evidence type="ECO:0000313" key="1">
    <source>
        <dbReference type="EMBL" id="MDQ0254140.1"/>
    </source>
</evidence>
<evidence type="ECO:0008006" key="3">
    <source>
        <dbReference type="Google" id="ProtNLM"/>
    </source>
</evidence>
<dbReference type="InterPro" id="IPR013762">
    <property type="entry name" value="Integrase-like_cat_sf"/>
</dbReference>
<sequence length="39" mass="4612">MDRLGHFDDETTRKVYLHVTSTMRREASDKFGQLMRGLL</sequence>
<name>A0ABT9ZVJ5_9BACI</name>
<accession>A0ABT9ZVJ5</accession>
<organism evidence="1 2">
    <name type="scientific">Evansella vedderi</name>
    <dbReference type="NCBI Taxonomy" id="38282"/>
    <lineage>
        <taxon>Bacteria</taxon>
        <taxon>Bacillati</taxon>
        <taxon>Bacillota</taxon>
        <taxon>Bacilli</taxon>
        <taxon>Bacillales</taxon>
        <taxon>Bacillaceae</taxon>
        <taxon>Evansella</taxon>
    </lineage>
</organism>
<protein>
    <recommendedName>
        <fullName evidence="3">Integrase</fullName>
    </recommendedName>
</protein>
<dbReference type="EMBL" id="JAUSUG010000004">
    <property type="protein sequence ID" value="MDQ0254140.1"/>
    <property type="molecule type" value="Genomic_DNA"/>
</dbReference>